<dbReference type="RefSeq" id="XP_041294540.1">
    <property type="nucleotide sequence ID" value="XM_041444517.1"/>
</dbReference>
<proteinExistence type="inferred from homology"/>
<feature type="transmembrane region" description="Helical" evidence="4">
    <location>
        <begin position="41"/>
        <end position="60"/>
    </location>
</feature>
<dbReference type="GeneID" id="64706776"/>
<dbReference type="PANTHER" id="PTHR12483:SF115">
    <property type="entry name" value="COPPER TRANSPORT PROTEIN"/>
    <property type="match status" value="1"/>
</dbReference>
<keyword evidence="1 4" id="KW-0812">Transmembrane</keyword>
<dbReference type="EMBL" id="JABBWM010000018">
    <property type="protein sequence ID" value="KAG2111181.1"/>
    <property type="molecule type" value="Genomic_DNA"/>
</dbReference>
<name>A0A9P7FB25_9AGAM</name>
<evidence type="ECO:0000256" key="4">
    <source>
        <dbReference type="RuleBase" id="RU367022"/>
    </source>
</evidence>
<keyword evidence="4" id="KW-0813">Transport</keyword>
<dbReference type="GO" id="GO:0016020">
    <property type="term" value="C:membrane"/>
    <property type="evidence" value="ECO:0007669"/>
    <property type="project" value="UniProtKB-SubCell"/>
</dbReference>
<comment type="caution">
    <text evidence="6">The sequence shown here is derived from an EMBL/GenBank/DDBJ whole genome shotgun (WGS) entry which is preliminary data.</text>
</comment>
<feature type="region of interest" description="Disordered" evidence="5">
    <location>
        <begin position="80"/>
        <end position="105"/>
    </location>
</feature>
<gene>
    <name evidence="6" type="ORF">F5147DRAFT_99039</name>
</gene>
<dbReference type="GO" id="GO:0005375">
    <property type="term" value="F:copper ion transmembrane transporter activity"/>
    <property type="evidence" value="ECO:0007669"/>
    <property type="project" value="UniProtKB-UniRule"/>
</dbReference>
<keyword evidence="7" id="KW-1185">Reference proteome</keyword>
<reference evidence="6" key="1">
    <citation type="journal article" date="2020" name="New Phytol.">
        <title>Comparative genomics reveals dynamic genome evolution in host specialist ectomycorrhizal fungi.</title>
        <authorList>
            <person name="Lofgren L.A."/>
            <person name="Nguyen N.H."/>
            <person name="Vilgalys R."/>
            <person name="Ruytinx J."/>
            <person name="Liao H.L."/>
            <person name="Branco S."/>
            <person name="Kuo A."/>
            <person name="LaButti K."/>
            <person name="Lipzen A."/>
            <person name="Andreopoulos W."/>
            <person name="Pangilinan J."/>
            <person name="Riley R."/>
            <person name="Hundley H."/>
            <person name="Na H."/>
            <person name="Barry K."/>
            <person name="Grigoriev I.V."/>
            <person name="Stajich J.E."/>
            <person name="Kennedy P.G."/>
        </authorList>
    </citation>
    <scope>NUCLEOTIDE SEQUENCE</scope>
    <source>
        <strain evidence="6">FC423</strain>
    </source>
</reference>
<dbReference type="PANTHER" id="PTHR12483">
    <property type="entry name" value="SOLUTE CARRIER FAMILY 31 COPPER TRANSPORTERS"/>
    <property type="match status" value="1"/>
</dbReference>
<dbReference type="Proteomes" id="UP000823399">
    <property type="component" value="Unassembled WGS sequence"/>
</dbReference>
<evidence type="ECO:0000256" key="3">
    <source>
        <dbReference type="ARBA" id="ARBA00023136"/>
    </source>
</evidence>
<accession>A0A9P7FB25</accession>
<evidence type="ECO:0000313" key="7">
    <source>
        <dbReference type="Proteomes" id="UP000823399"/>
    </source>
</evidence>
<evidence type="ECO:0000256" key="1">
    <source>
        <dbReference type="ARBA" id="ARBA00022692"/>
    </source>
</evidence>
<dbReference type="OrthoDB" id="161814at2759"/>
<keyword evidence="4" id="KW-0187">Copper transport</keyword>
<evidence type="ECO:0000256" key="2">
    <source>
        <dbReference type="ARBA" id="ARBA00022989"/>
    </source>
</evidence>
<comment type="similarity">
    <text evidence="4">Belongs to the copper transporter (Ctr) (TC 1.A.56) family. SLC31A subfamily.</text>
</comment>
<dbReference type="InterPro" id="IPR007274">
    <property type="entry name" value="Cop_transporter"/>
</dbReference>
<comment type="subcellular location">
    <subcellularLocation>
        <location evidence="4">Membrane</location>
        <topology evidence="4">Multi-pass membrane protein</topology>
    </subcellularLocation>
</comment>
<evidence type="ECO:0000313" key="6">
    <source>
        <dbReference type="EMBL" id="KAG2111181.1"/>
    </source>
</evidence>
<organism evidence="6 7">
    <name type="scientific">Suillus discolor</name>
    <dbReference type="NCBI Taxonomy" id="1912936"/>
    <lineage>
        <taxon>Eukaryota</taxon>
        <taxon>Fungi</taxon>
        <taxon>Dikarya</taxon>
        <taxon>Basidiomycota</taxon>
        <taxon>Agaricomycotina</taxon>
        <taxon>Agaricomycetes</taxon>
        <taxon>Agaricomycetidae</taxon>
        <taxon>Boletales</taxon>
        <taxon>Suillineae</taxon>
        <taxon>Suillaceae</taxon>
        <taxon>Suillus</taxon>
    </lineage>
</organism>
<sequence length="184" mass="20745">MDHSAHHMAAEPARCKMWMLWNTQIIDTCVVFSQWHIRSNLQFFFSFLAIVALGMLYEYLRVFSRDFDKRIGVKLRIRNGRRTPPTASGRSSPERHGDHAEETGLLNGSRVTRKQGFAVPPLYRAMRAVLYGASVGLSFFLMLVFMTYNAYLIFAVILGAGAGHYILSDTIEPNGPADKGMACH</sequence>
<protein>
    <recommendedName>
        <fullName evidence="4">Copper transport protein</fullName>
    </recommendedName>
</protein>
<keyword evidence="3 4" id="KW-0472">Membrane</keyword>
<keyword evidence="2 4" id="KW-1133">Transmembrane helix</keyword>
<keyword evidence="4" id="KW-0406">Ion transport</keyword>
<dbReference type="Pfam" id="PF04145">
    <property type="entry name" value="Ctr"/>
    <property type="match status" value="1"/>
</dbReference>
<evidence type="ECO:0000256" key="5">
    <source>
        <dbReference type="SAM" id="MobiDB-lite"/>
    </source>
</evidence>
<keyword evidence="4" id="KW-0186">Copper</keyword>
<feature type="compositionally biased region" description="Basic and acidic residues" evidence="5">
    <location>
        <begin position="92"/>
        <end position="102"/>
    </location>
</feature>
<dbReference type="AlphaFoldDB" id="A0A9P7FB25"/>